<proteinExistence type="predicted"/>
<dbReference type="Proteomes" id="UP000202420">
    <property type="component" value="Segment"/>
</dbReference>
<keyword evidence="3" id="KW-1185">Reference proteome</keyword>
<feature type="region of interest" description="Disordered" evidence="1">
    <location>
        <begin position="1"/>
        <end position="25"/>
    </location>
</feature>
<accession>A7K8V3</accession>
<dbReference type="RefSeq" id="YP_001426824.1">
    <property type="nucleotide sequence ID" value="NC_008724.1"/>
</dbReference>
<name>A7K8V3_9PHYC</name>
<gene>
    <name evidence="2" type="primary">z343L</name>
    <name evidence="2" type="ORF">ATCV1_z343L</name>
</gene>
<feature type="compositionally biased region" description="Polar residues" evidence="1">
    <location>
        <begin position="1"/>
        <end position="18"/>
    </location>
</feature>
<protein>
    <submittedName>
        <fullName evidence="2">Uncharacterized protein z343L</fullName>
    </submittedName>
</protein>
<dbReference type="GeneID" id="5470723"/>
<sequence length="76" mass="8401">MEYSAASMTNRPTKNTASIADRPAPRALNASMRSMLMGDKLVTLTTFRVRRRVPRAGVRNTCPLPETRIVRGGNIV</sequence>
<evidence type="ECO:0000256" key="1">
    <source>
        <dbReference type="SAM" id="MobiDB-lite"/>
    </source>
</evidence>
<reference evidence="2 3" key="1">
    <citation type="submission" date="2006-09" db="EMBL/GenBank/DDBJ databases">
        <title>Sequence and annotation of the 288-kb ATCV-1 virus that infects an endosymbiotic Chlorella strain of the heliozoon Acanthocystis turfacea.</title>
        <authorList>
            <person name="Fitzgerald L.A."/>
            <person name="Graves M.V."/>
            <person name="Li X."/>
            <person name="Pfitzner A.J.P."/>
            <person name="Hartigan J."/>
            <person name="Van Etten J.L."/>
        </authorList>
    </citation>
    <scope>NUCLEOTIDE SEQUENCE [LARGE SCALE GENOMIC DNA]</scope>
    <source>
        <strain evidence="2 3">ATCV-1</strain>
    </source>
</reference>
<organism evidence="2 3">
    <name type="scientific">Chlorovirus heliozoae</name>
    <dbReference type="NCBI Taxonomy" id="322019"/>
    <lineage>
        <taxon>Viruses</taxon>
        <taxon>Varidnaviria</taxon>
        <taxon>Bamfordvirae</taxon>
        <taxon>Nucleocytoviricota</taxon>
        <taxon>Megaviricetes</taxon>
        <taxon>Algavirales</taxon>
        <taxon>Phycodnaviridae</taxon>
        <taxon>Chlorovirus</taxon>
    </lineage>
</organism>
<evidence type="ECO:0000313" key="3">
    <source>
        <dbReference type="Proteomes" id="UP000202420"/>
    </source>
</evidence>
<dbReference type="EMBL" id="EF101928">
    <property type="protein sequence ID" value="ABT16477.1"/>
    <property type="molecule type" value="Genomic_DNA"/>
</dbReference>
<dbReference type="KEGG" id="vg:5470723"/>
<evidence type="ECO:0000313" key="2">
    <source>
        <dbReference type="EMBL" id="ABT16477.1"/>
    </source>
</evidence>